<name>A0A7Y0GA05_9SPHN</name>
<evidence type="ECO:0000256" key="1">
    <source>
        <dbReference type="SAM" id="SignalP"/>
    </source>
</evidence>
<dbReference type="RefSeq" id="WP_169492873.1">
    <property type="nucleotide sequence ID" value="NZ_JABBGM010000003.1"/>
</dbReference>
<gene>
    <name evidence="3" type="ORF">HHL27_07930</name>
</gene>
<feature type="domain" description="DUF2059" evidence="2">
    <location>
        <begin position="112"/>
        <end position="143"/>
    </location>
</feature>
<evidence type="ECO:0000313" key="4">
    <source>
        <dbReference type="Proteomes" id="UP000583556"/>
    </source>
</evidence>
<reference evidence="3 4" key="1">
    <citation type="submission" date="2020-04" db="EMBL/GenBank/DDBJ databases">
        <title>Novosphingobium sp. TW-4 isolated from soil.</title>
        <authorList>
            <person name="Dahal R.H."/>
            <person name="Chaudhary D.K."/>
        </authorList>
    </citation>
    <scope>NUCLEOTIDE SEQUENCE [LARGE SCALE GENOMIC DNA]</scope>
    <source>
        <strain evidence="3 4">TW-4</strain>
    </source>
</reference>
<dbReference type="EMBL" id="JABBGM010000003">
    <property type="protein sequence ID" value="NML93593.1"/>
    <property type="molecule type" value="Genomic_DNA"/>
</dbReference>
<feature type="chain" id="PRO_5030653971" evidence="1">
    <location>
        <begin position="20"/>
        <end position="188"/>
    </location>
</feature>
<proteinExistence type="predicted"/>
<keyword evidence="1" id="KW-0732">Signal</keyword>
<sequence length="188" mass="20362">MLLMMSAALAALAPAAATAAQPAPAAAPATPATAALDARALATAREIIRVGFPEDKRIEMFSGVVDTMTGQMRSAMMPSLNNDPVAKGMVERKLDSFIPQGKAVMVQHIPPFMDAYAQGYAREFSQAELDQILVFAKTPVGQHYFLRSSAIIADPAFAEVNKAYLRELQPLVEKMQRELVAELTAYFM</sequence>
<dbReference type="Pfam" id="PF09832">
    <property type="entry name" value="DUF2059"/>
    <property type="match status" value="1"/>
</dbReference>
<comment type="caution">
    <text evidence="3">The sequence shown here is derived from an EMBL/GenBank/DDBJ whole genome shotgun (WGS) entry which is preliminary data.</text>
</comment>
<evidence type="ECO:0000313" key="3">
    <source>
        <dbReference type="EMBL" id="NML93593.1"/>
    </source>
</evidence>
<dbReference type="Proteomes" id="UP000583556">
    <property type="component" value="Unassembled WGS sequence"/>
</dbReference>
<evidence type="ECO:0000259" key="2">
    <source>
        <dbReference type="Pfam" id="PF09832"/>
    </source>
</evidence>
<protein>
    <submittedName>
        <fullName evidence="3">DUF2059 domain-containing protein</fullName>
    </submittedName>
</protein>
<accession>A0A7Y0GA05</accession>
<keyword evidence="4" id="KW-1185">Reference proteome</keyword>
<dbReference type="AlphaFoldDB" id="A0A7Y0GA05"/>
<feature type="signal peptide" evidence="1">
    <location>
        <begin position="1"/>
        <end position="19"/>
    </location>
</feature>
<organism evidence="3 4">
    <name type="scientific">Novosphingobium olei</name>
    <dbReference type="NCBI Taxonomy" id="2728851"/>
    <lineage>
        <taxon>Bacteria</taxon>
        <taxon>Pseudomonadati</taxon>
        <taxon>Pseudomonadota</taxon>
        <taxon>Alphaproteobacteria</taxon>
        <taxon>Sphingomonadales</taxon>
        <taxon>Sphingomonadaceae</taxon>
        <taxon>Novosphingobium</taxon>
    </lineage>
</organism>
<dbReference type="InterPro" id="IPR018637">
    <property type="entry name" value="DUF2059"/>
</dbReference>